<dbReference type="EMBL" id="FQVX01000001">
    <property type="protein sequence ID" value="SHF88846.1"/>
    <property type="molecule type" value="Genomic_DNA"/>
</dbReference>
<name>A0A1M5FBL1_9ACTN</name>
<dbReference type="OrthoDB" id="3688893at2"/>
<proteinExistence type="predicted"/>
<dbReference type="PROSITE" id="PS50921">
    <property type="entry name" value="ANTAR"/>
    <property type="match status" value="1"/>
</dbReference>
<dbReference type="RefSeq" id="WP_139252824.1">
    <property type="nucleotide sequence ID" value="NZ_FQVX01000001.1"/>
</dbReference>
<reference evidence="2 3" key="1">
    <citation type="submission" date="2016-11" db="EMBL/GenBank/DDBJ databases">
        <authorList>
            <person name="Jaros S."/>
            <person name="Januszkiewicz K."/>
            <person name="Wedrychowicz H."/>
        </authorList>
    </citation>
    <scope>NUCLEOTIDE SEQUENCE [LARGE SCALE GENOMIC DNA]</scope>
    <source>
        <strain evidence="2 3">DSM 45408</strain>
    </source>
</reference>
<dbReference type="SUPFAM" id="SSF52172">
    <property type="entry name" value="CheY-like"/>
    <property type="match status" value="1"/>
</dbReference>
<dbReference type="Pfam" id="PF03861">
    <property type="entry name" value="ANTAR"/>
    <property type="match status" value="1"/>
</dbReference>
<dbReference type="InterPro" id="IPR011006">
    <property type="entry name" value="CheY-like_superfamily"/>
</dbReference>
<gene>
    <name evidence="2" type="ORF">SAMN05444351_1160</name>
</gene>
<dbReference type="GO" id="GO:0003723">
    <property type="term" value="F:RNA binding"/>
    <property type="evidence" value="ECO:0007669"/>
    <property type="project" value="InterPro"/>
</dbReference>
<organism evidence="2 3">
    <name type="scientific">Geodermatophilus nigrescens</name>
    <dbReference type="NCBI Taxonomy" id="1070870"/>
    <lineage>
        <taxon>Bacteria</taxon>
        <taxon>Bacillati</taxon>
        <taxon>Actinomycetota</taxon>
        <taxon>Actinomycetes</taxon>
        <taxon>Geodermatophilales</taxon>
        <taxon>Geodermatophilaceae</taxon>
        <taxon>Geodermatophilus</taxon>
    </lineage>
</organism>
<evidence type="ECO:0000259" key="1">
    <source>
        <dbReference type="PROSITE" id="PS50921"/>
    </source>
</evidence>
<dbReference type="SMART" id="SM01012">
    <property type="entry name" value="ANTAR"/>
    <property type="match status" value="1"/>
</dbReference>
<sequence>MSERFAVVSTATVQRWARSARRQAQVLREQAVVERARARDRRGGGSRGDADSAATAVLAERLRAADARARNLAQAQRSNRRIGMAIGILMARHGLTEERAFDVLRAASSHRNIRLASIAEEVILTGALDGGPARPRAPGRGRAGRP</sequence>
<protein>
    <submittedName>
        <fullName evidence="2">ANTAR domain-containing protein</fullName>
    </submittedName>
</protein>
<dbReference type="InterPro" id="IPR036388">
    <property type="entry name" value="WH-like_DNA-bd_sf"/>
</dbReference>
<accession>A0A1M5FBL1</accession>
<dbReference type="Proteomes" id="UP000184471">
    <property type="component" value="Unassembled WGS sequence"/>
</dbReference>
<dbReference type="STRING" id="1070870.SAMN05444351_1160"/>
<dbReference type="AlphaFoldDB" id="A0A1M5FBL1"/>
<evidence type="ECO:0000313" key="2">
    <source>
        <dbReference type="EMBL" id="SHF88846.1"/>
    </source>
</evidence>
<dbReference type="Gene3D" id="1.10.10.10">
    <property type="entry name" value="Winged helix-like DNA-binding domain superfamily/Winged helix DNA-binding domain"/>
    <property type="match status" value="1"/>
</dbReference>
<feature type="domain" description="ANTAR" evidence="1">
    <location>
        <begin position="62"/>
        <end position="123"/>
    </location>
</feature>
<evidence type="ECO:0000313" key="3">
    <source>
        <dbReference type="Proteomes" id="UP000184471"/>
    </source>
</evidence>
<keyword evidence="3" id="KW-1185">Reference proteome</keyword>
<dbReference type="InterPro" id="IPR005561">
    <property type="entry name" value="ANTAR"/>
</dbReference>